<dbReference type="SUPFAM" id="SSF57701">
    <property type="entry name" value="Zn2/Cys6 DNA-binding domain"/>
    <property type="match status" value="1"/>
</dbReference>
<sequence length="253" mass="27226">MTGEPRIIRRRRGPFKRSRTGCGTCKRRGKKCDEIWNVDGFCQRCLAGPWECTGRSPGPTRSDAGAQVGYGLLAPMGLASVNGDAALQTGHATQAGVDCTNSLSSSPQPATNSNTIPDEGYLSLWGEMARAPRLPLNPFGSAVLTEGPPGSGSHAPHSHAPHNHAPHSHPPHSHPPQTTEQAFWDEIGANWSNVLDPASRVFNSDKPMRWGVSLAEIYARVVESWLVGLPGPTRDYARTRILALHDSNSRSAT</sequence>
<dbReference type="EMBL" id="AP028216">
    <property type="protein sequence ID" value="BEI92753.1"/>
    <property type="molecule type" value="Genomic_DNA"/>
</dbReference>
<feature type="region of interest" description="Disordered" evidence="2">
    <location>
        <begin position="97"/>
        <end position="116"/>
    </location>
</feature>
<dbReference type="GO" id="GO:0008270">
    <property type="term" value="F:zinc ion binding"/>
    <property type="evidence" value="ECO:0007669"/>
    <property type="project" value="InterPro"/>
</dbReference>
<dbReference type="GO" id="GO:0000981">
    <property type="term" value="F:DNA-binding transcription factor activity, RNA polymerase II-specific"/>
    <property type="evidence" value="ECO:0007669"/>
    <property type="project" value="InterPro"/>
</dbReference>
<dbReference type="PANTHER" id="PTHR37534">
    <property type="entry name" value="TRANSCRIPTIONAL ACTIVATOR PROTEIN UGA3"/>
    <property type="match status" value="1"/>
</dbReference>
<evidence type="ECO:0000256" key="2">
    <source>
        <dbReference type="SAM" id="MobiDB-lite"/>
    </source>
</evidence>
<feature type="compositionally biased region" description="Basic residues" evidence="2">
    <location>
        <begin position="156"/>
        <end position="172"/>
    </location>
</feature>
<dbReference type="PANTHER" id="PTHR37534:SF7">
    <property type="entry name" value="TRANSCRIPTIONAL ACTIVATOR PROTEIN UGA3"/>
    <property type="match status" value="1"/>
</dbReference>
<dbReference type="InterPro" id="IPR001138">
    <property type="entry name" value="Zn2Cys6_DnaBD"/>
</dbReference>
<dbReference type="Proteomes" id="UP001233271">
    <property type="component" value="Chromosome 5"/>
</dbReference>
<evidence type="ECO:0000313" key="3">
    <source>
        <dbReference type="EMBL" id="BEI92753.1"/>
    </source>
</evidence>
<accession>A0AA48L6B8</accession>
<organism evidence="3 4">
    <name type="scientific">Cutaneotrichosporon cavernicola</name>
    <dbReference type="NCBI Taxonomy" id="279322"/>
    <lineage>
        <taxon>Eukaryota</taxon>
        <taxon>Fungi</taxon>
        <taxon>Dikarya</taxon>
        <taxon>Basidiomycota</taxon>
        <taxon>Agaricomycotina</taxon>
        <taxon>Tremellomycetes</taxon>
        <taxon>Trichosporonales</taxon>
        <taxon>Trichosporonaceae</taxon>
        <taxon>Cutaneotrichosporon</taxon>
    </lineage>
</organism>
<dbReference type="AlphaFoldDB" id="A0AA48L6B8"/>
<dbReference type="GO" id="GO:0045944">
    <property type="term" value="P:positive regulation of transcription by RNA polymerase II"/>
    <property type="evidence" value="ECO:0007669"/>
    <property type="project" value="TreeGrafter"/>
</dbReference>
<dbReference type="KEGG" id="ccac:CcaHIS019_0503810"/>
<dbReference type="CDD" id="cd00067">
    <property type="entry name" value="GAL4"/>
    <property type="match status" value="1"/>
</dbReference>
<protein>
    <recommendedName>
        <fullName evidence="5">Zn(2)-C6 fungal-type domain-containing protein</fullName>
    </recommendedName>
</protein>
<proteinExistence type="predicted"/>
<feature type="region of interest" description="Disordered" evidence="2">
    <location>
        <begin position="139"/>
        <end position="179"/>
    </location>
</feature>
<evidence type="ECO:0008006" key="5">
    <source>
        <dbReference type="Google" id="ProtNLM"/>
    </source>
</evidence>
<keyword evidence="4" id="KW-1185">Reference proteome</keyword>
<keyword evidence="1" id="KW-0539">Nucleus</keyword>
<dbReference type="GO" id="GO:0000976">
    <property type="term" value="F:transcription cis-regulatory region binding"/>
    <property type="evidence" value="ECO:0007669"/>
    <property type="project" value="TreeGrafter"/>
</dbReference>
<dbReference type="RefSeq" id="XP_060458018.1">
    <property type="nucleotide sequence ID" value="XM_060601534.1"/>
</dbReference>
<evidence type="ECO:0000256" key="1">
    <source>
        <dbReference type="ARBA" id="ARBA00023242"/>
    </source>
</evidence>
<name>A0AA48L6B8_9TREE</name>
<gene>
    <name evidence="3" type="ORF">CcaverHIS019_0503810</name>
</gene>
<reference evidence="3" key="1">
    <citation type="journal article" date="2023" name="BMC Genomics">
        <title>Chromosome-level genome assemblies of Cutaneotrichosporon spp. (Trichosporonales, Basidiomycota) reveal imbalanced evolution between nucleotide sequences and chromosome synteny.</title>
        <authorList>
            <person name="Kobayashi Y."/>
            <person name="Kayamori A."/>
            <person name="Aoki K."/>
            <person name="Shiwa Y."/>
            <person name="Matsutani M."/>
            <person name="Fujita N."/>
            <person name="Sugita T."/>
            <person name="Iwasaki W."/>
            <person name="Tanaka N."/>
            <person name="Takashima M."/>
        </authorList>
    </citation>
    <scope>NUCLEOTIDE SEQUENCE</scope>
    <source>
        <strain evidence="3">HIS019</strain>
    </source>
</reference>
<dbReference type="GO" id="GO:0005634">
    <property type="term" value="C:nucleus"/>
    <property type="evidence" value="ECO:0007669"/>
    <property type="project" value="TreeGrafter"/>
</dbReference>
<dbReference type="GeneID" id="85496623"/>
<evidence type="ECO:0000313" key="4">
    <source>
        <dbReference type="Proteomes" id="UP001233271"/>
    </source>
</evidence>
<dbReference type="InterPro" id="IPR036864">
    <property type="entry name" value="Zn2-C6_fun-type_DNA-bd_sf"/>
</dbReference>
<feature type="compositionally biased region" description="Polar residues" evidence="2">
    <location>
        <begin position="99"/>
        <end position="116"/>
    </location>
</feature>